<organism evidence="9 10">
    <name type="scientific">candidate division WOR-3 bacterium</name>
    <dbReference type="NCBI Taxonomy" id="2052148"/>
    <lineage>
        <taxon>Bacteria</taxon>
        <taxon>Bacteria division WOR-3</taxon>
    </lineage>
</organism>
<keyword evidence="4 7" id="KW-0812">Transmembrane</keyword>
<dbReference type="GO" id="GO:0016780">
    <property type="term" value="F:phosphotransferase activity, for other substituted phosphate groups"/>
    <property type="evidence" value="ECO:0007669"/>
    <property type="project" value="TreeGrafter"/>
</dbReference>
<evidence type="ECO:0000256" key="5">
    <source>
        <dbReference type="ARBA" id="ARBA00022989"/>
    </source>
</evidence>
<comment type="caution">
    <text evidence="9">The sequence shown here is derived from an EMBL/GenBank/DDBJ whole genome shotgun (WGS) entry which is preliminary data.</text>
</comment>
<dbReference type="Pfam" id="PF02397">
    <property type="entry name" value="Bac_transf"/>
    <property type="match status" value="1"/>
</dbReference>
<comment type="similarity">
    <text evidence="2">Belongs to the bacterial sugar transferase family.</text>
</comment>
<feature type="transmembrane region" description="Helical" evidence="7">
    <location>
        <begin position="43"/>
        <end position="65"/>
    </location>
</feature>
<evidence type="ECO:0000256" key="4">
    <source>
        <dbReference type="ARBA" id="ARBA00022692"/>
    </source>
</evidence>
<dbReference type="PANTHER" id="PTHR30576">
    <property type="entry name" value="COLANIC BIOSYNTHESIS UDP-GLUCOSE LIPID CARRIER TRANSFERASE"/>
    <property type="match status" value="1"/>
</dbReference>
<name>A0A350HAI8_UNCW3</name>
<feature type="domain" description="Bacterial sugar transferase" evidence="8">
    <location>
        <begin position="270"/>
        <end position="463"/>
    </location>
</feature>
<feature type="transmembrane region" description="Helical" evidence="7">
    <location>
        <begin position="12"/>
        <end position="31"/>
    </location>
</feature>
<proteinExistence type="inferred from homology"/>
<evidence type="ECO:0000256" key="1">
    <source>
        <dbReference type="ARBA" id="ARBA00004141"/>
    </source>
</evidence>
<evidence type="ECO:0000256" key="6">
    <source>
        <dbReference type="ARBA" id="ARBA00023136"/>
    </source>
</evidence>
<gene>
    <name evidence="9" type="ORF">DCW38_05160</name>
</gene>
<dbReference type="InterPro" id="IPR003362">
    <property type="entry name" value="Bact_transf"/>
</dbReference>
<protein>
    <recommendedName>
        <fullName evidence="8">Bacterial sugar transferase domain-containing protein</fullName>
    </recommendedName>
</protein>
<dbReference type="PANTHER" id="PTHR30576:SF0">
    <property type="entry name" value="UNDECAPRENYL-PHOSPHATE N-ACETYLGALACTOSAMINYL 1-PHOSPHATE TRANSFERASE-RELATED"/>
    <property type="match status" value="1"/>
</dbReference>
<evidence type="ECO:0000256" key="3">
    <source>
        <dbReference type="ARBA" id="ARBA00022679"/>
    </source>
</evidence>
<dbReference type="NCBIfam" id="TIGR03025">
    <property type="entry name" value="EPS_sugtrans"/>
    <property type="match status" value="1"/>
</dbReference>
<evidence type="ECO:0000256" key="7">
    <source>
        <dbReference type="SAM" id="Phobius"/>
    </source>
</evidence>
<keyword evidence="5 7" id="KW-1133">Transmembrane helix</keyword>
<evidence type="ECO:0000313" key="9">
    <source>
        <dbReference type="EMBL" id="HAV92554.1"/>
    </source>
</evidence>
<feature type="transmembrane region" description="Helical" evidence="7">
    <location>
        <begin position="115"/>
        <end position="135"/>
    </location>
</feature>
<accession>A0A350HAI8</accession>
<feature type="transmembrane region" description="Helical" evidence="7">
    <location>
        <begin position="85"/>
        <end position="103"/>
    </location>
</feature>
<evidence type="ECO:0000256" key="2">
    <source>
        <dbReference type="ARBA" id="ARBA00006464"/>
    </source>
</evidence>
<dbReference type="GO" id="GO:0016020">
    <property type="term" value="C:membrane"/>
    <property type="evidence" value="ECO:0007669"/>
    <property type="project" value="UniProtKB-SubCell"/>
</dbReference>
<keyword evidence="3" id="KW-0808">Transferase</keyword>
<evidence type="ECO:0000313" key="10">
    <source>
        <dbReference type="Proteomes" id="UP000264062"/>
    </source>
</evidence>
<dbReference type="EMBL" id="DMZY01000153">
    <property type="protein sequence ID" value="HAV92554.1"/>
    <property type="molecule type" value="Genomic_DNA"/>
</dbReference>
<dbReference type="Proteomes" id="UP000264062">
    <property type="component" value="Unassembled WGS sequence"/>
</dbReference>
<evidence type="ECO:0000259" key="8">
    <source>
        <dbReference type="Pfam" id="PF02397"/>
    </source>
</evidence>
<dbReference type="AlphaFoldDB" id="A0A350HAI8"/>
<reference evidence="9 10" key="1">
    <citation type="journal article" date="2018" name="Nat. Biotechnol.">
        <title>A standardized bacterial taxonomy based on genome phylogeny substantially revises the tree of life.</title>
        <authorList>
            <person name="Parks D.H."/>
            <person name="Chuvochina M."/>
            <person name="Waite D.W."/>
            <person name="Rinke C."/>
            <person name="Skarshewski A."/>
            <person name="Chaumeil P.A."/>
            <person name="Hugenholtz P."/>
        </authorList>
    </citation>
    <scope>NUCLEOTIDE SEQUENCE [LARGE SCALE GENOMIC DNA]</scope>
    <source>
        <strain evidence="9">UBA9956</strain>
    </source>
</reference>
<comment type="subcellular location">
    <subcellularLocation>
        <location evidence="1">Membrane</location>
        <topology evidence="1">Multi-pass membrane protein</topology>
    </subcellularLocation>
</comment>
<feature type="transmembrane region" description="Helical" evidence="7">
    <location>
        <begin position="275"/>
        <end position="296"/>
    </location>
</feature>
<sequence length="469" mass="54499">MIAKTSKYEKTVIVCTDILIFVISYIFALWIRMHSHLFPSASAFSFSLKHGITLLGVVVFQIYVFNQNGLYKEKTFLRRIRQIPILLKSSIITIFFVLFFSYLTQGNPFLERRSVVVIAITMQTILLIFFRIFVFRRIFHSLLRKGIGKENVLLIGDDIKTERLKIALYDFDRFRFNVIAPLNCNSVNIKILRETVEKKDITTMFLVEDGLSKDFIMNAIAYAKNNSIQIFLLSNMFDIAISKVDVTTFEGIPVIDLSLPSTYNLHSLFKRIFDIMASFFMMLLLSPMFILVAALIKIDSKGPVFFKQERIGKNGKKFKMLKFRSMYVNNDSSIHKEYVTNLIKNGAKDSSGVYKLMDDPRITRVGKFIRKWSLDEFPQLENVFIGEMSLVGPRPPLQYEVENYDEWHKRRLSVNPGMTGLWQISGRNKIGFEDMVLLDIYYVENWTIWLDLQILLKTIPVVLFKRDGG</sequence>
<keyword evidence="6 7" id="KW-0472">Membrane</keyword>
<dbReference type="InterPro" id="IPR017475">
    <property type="entry name" value="EPS_sugar_tfrase"/>
</dbReference>